<name>A0A0D1KAM3_BACIU</name>
<keyword evidence="1" id="KW-0472">Membrane</keyword>
<dbReference type="EMBL" id="JXBC01000013">
    <property type="protein sequence ID" value="KIU05300.1"/>
    <property type="molecule type" value="Genomic_DNA"/>
</dbReference>
<gene>
    <name evidence="2" type="ORF">SC09_contig4orf00037</name>
</gene>
<organism evidence="2 3">
    <name type="scientific">Bacillus subtilis</name>
    <dbReference type="NCBI Taxonomy" id="1423"/>
    <lineage>
        <taxon>Bacteria</taxon>
        <taxon>Bacillati</taxon>
        <taxon>Bacillota</taxon>
        <taxon>Bacilli</taxon>
        <taxon>Bacillales</taxon>
        <taxon>Bacillaceae</taxon>
        <taxon>Bacillus</taxon>
    </lineage>
</organism>
<dbReference type="Proteomes" id="UP000032247">
    <property type="component" value="Unassembled WGS sequence"/>
</dbReference>
<sequence>MYMDEIKDASKSVLTTGMIVLIASIVAGGILILFIVRSITKPLKRLI</sequence>
<accession>A0A0D1KAM3</accession>
<feature type="transmembrane region" description="Helical" evidence="1">
    <location>
        <begin position="12"/>
        <end position="36"/>
    </location>
</feature>
<dbReference type="Gene3D" id="6.10.340.10">
    <property type="match status" value="1"/>
</dbReference>
<dbReference type="PATRIC" id="fig|1423.173.peg.3831"/>
<comment type="caution">
    <text evidence="2">The sequence shown here is derived from an EMBL/GenBank/DDBJ whole genome shotgun (WGS) entry which is preliminary data.</text>
</comment>
<evidence type="ECO:0000313" key="2">
    <source>
        <dbReference type="EMBL" id="KIU05300.1"/>
    </source>
</evidence>
<proteinExistence type="predicted"/>
<evidence type="ECO:0000256" key="1">
    <source>
        <dbReference type="SAM" id="Phobius"/>
    </source>
</evidence>
<keyword evidence="1" id="KW-1133">Transmembrane helix</keyword>
<keyword evidence="1" id="KW-0812">Transmembrane</keyword>
<reference evidence="2 3" key="1">
    <citation type="submission" date="2014-12" db="EMBL/GenBank/DDBJ databases">
        <title>Comparative genome analysis of Bacillus coagulans HM-08, Clostridium butyricum HM-68, Bacillus subtilis HM-66 and Bacillus licheniformis BL-09.</title>
        <authorList>
            <person name="Zhang H."/>
        </authorList>
    </citation>
    <scope>NUCLEOTIDE SEQUENCE [LARGE SCALE GENOMIC DNA]</scope>
    <source>
        <strain evidence="2 3">HM-66</strain>
    </source>
</reference>
<dbReference type="AlphaFoldDB" id="A0A0D1KAM3"/>
<evidence type="ECO:0000313" key="3">
    <source>
        <dbReference type="Proteomes" id="UP000032247"/>
    </source>
</evidence>
<protein>
    <submittedName>
        <fullName evidence="2">Methyl-accepting chemotaxis protein McpB</fullName>
    </submittedName>
</protein>